<dbReference type="AlphaFoldDB" id="A0A5B7DAS8"/>
<dbReference type="Proteomes" id="UP000324222">
    <property type="component" value="Unassembled WGS sequence"/>
</dbReference>
<organism evidence="2 3">
    <name type="scientific">Portunus trituberculatus</name>
    <name type="common">Swimming crab</name>
    <name type="synonym">Neptunus trituberculatus</name>
    <dbReference type="NCBI Taxonomy" id="210409"/>
    <lineage>
        <taxon>Eukaryota</taxon>
        <taxon>Metazoa</taxon>
        <taxon>Ecdysozoa</taxon>
        <taxon>Arthropoda</taxon>
        <taxon>Crustacea</taxon>
        <taxon>Multicrustacea</taxon>
        <taxon>Malacostraca</taxon>
        <taxon>Eumalacostraca</taxon>
        <taxon>Eucarida</taxon>
        <taxon>Decapoda</taxon>
        <taxon>Pleocyemata</taxon>
        <taxon>Brachyura</taxon>
        <taxon>Eubrachyura</taxon>
        <taxon>Portunoidea</taxon>
        <taxon>Portunidae</taxon>
        <taxon>Portuninae</taxon>
        <taxon>Portunus</taxon>
    </lineage>
</organism>
<feature type="region of interest" description="Disordered" evidence="1">
    <location>
        <begin position="18"/>
        <end position="69"/>
    </location>
</feature>
<comment type="caution">
    <text evidence="2">The sequence shown here is derived from an EMBL/GenBank/DDBJ whole genome shotgun (WGS) entry which is preliminary data.</text>
</comment>
<protein>
    <submittedName>
        <fullName evidence="2">Uncharacterized protein</fullName>
    </submittedName>
</protein>
<evidence type="ECO:0000313" key="3">
    <source>
        <dbReference type="Proteomes" id="UP000324222"/>
    </source>
</evidence>
<accession>A0A5B7DAS8</accession>
<reference evidence="2 3" key="1">
    <citation type="submission" date="2019-05" db="EMBL/GenBank/DDBJ databases">
        <title>Another draft genome of Portunus trituberculatus and its Hox gene families provides insights of decapod evolution.</title>
        <authorList>
            <person name="Jeong J.-H."/>
            <person name="Song I."/>
            <person name="Kim S."/>
            <person name="Choi T."/>
            <person name="Kim D."/>
            <person name="Ryu S."/>
            <person name="Kim W."/>
        </authorList>
    </citation>
    <scope>NUCLEOTIDE SEQUENCE [LARGE SCALE GENOMIC DNA]</scope>
    <source>
        <tissue evidence="2">Muscle</tissue>
    </source>
</reference>
<keyword evidence="3" id="KW-1185">Reference proteome</keyword>
<gene>
    <name evidence="2" type="ORF">E2C01_011347</name>
</gene>
<sequence>MVWYTSVVQYSYFQKAAATGTPTQQPQGKAPKVLTSASNATTVTHSQRQKPGQHSEQGRHKITLMRVCD</sequence>
<name>A0A5B7DAS8_PORTR</name>
<feature type="compositionally biased region" description="Polar residues" evidence="1">
    <location>
        <begin position="35"/>
        <end position="55"/>
    </location>
</feature>
<proteinExistence type="predicted"/>
<evidence type="ECO:0000313" key="2">
    <source>
        <dbReference type="EMBL" id="MPC18461.1"/>
    </source>
</evidence>
<evidence type="ECO:0000256" key="1">
    <source>
        <dbReference type="SAM" id="MobiDB-lite"/>
    </source>
</evidence>
<dbReference type="EMBL" id="VSRR010000682">
    <property type="protein sequence ID" value="MPC18461.1"/>
    <property type="molecule type" value="Genomic_DNA"/>
</dbReference>